<name>A0A8H5ZLG2_COCSA</name>
<proteinExistence type="predicted"/>
<comment type="caution">
    <text evidence="1">The sequence shown here is derived from an EMBL/GenBank/DDBJ whole genome shotgun (WGS) entry which is preliminary data.</text>
</comment>
<organism evidence="1 2">
    <name type="scientific">Cochliobolus sativus</name>
    <name type="common">Common root rot and spot blotch fungus</name>
    <name type="synonym">Bipolaris sorokiniana</name>
    <dbReference type="NCBI Taxonomy" id="45130"/>
    <lineage>
        <taxon>Eukaryota</taxon>
        <taxon>Fungi</taxon>
        <taxon>Dikarya</taxon>
        <taxon>Ascomycota</taxon>
        <taxon>Pezizomycotina</taxon>
        <taxon>Dothideomycetes</taxon>
        <taxon>Pleosporomycetidae</taxon>
        <taxon>Pleosporales</taxon>
        <taxon>Pleosporineae</taxon>
        <taxon>Pleosporaceae</taxon>
        <taxon>Bipolaris</taxon>
    </lineage>
</organism>
<evidence type="ECO:0000313" key="2">
    <source>
        <dbReference type="Proteomes" id="UP000624244"/>
    </source>
</evidence>
<dbReference type="AlphaFoldDB" id="A0A8H5ZLG2"/>
<reference evidence="1" key="1">
    <citation type="submission" date="2019-11" db="EMBL/GenBank/DDBJ databases">
        <title>Bipolaris sorokiniana Genome sequencing.</title>
        <authorList>
            <person name="Wang H."/>
        </authorList>
    </citation>
    <scope>NUCLEOTIDE SEQUENCE</scope>
</reference>
<accession>A0A8H5ZLG2</accession>
<dbReference type="EMBL" id="WNKQ01000003">
    <property type="protein sequence ID" value="KAF5852818.1"/>
    <property type="molecule type" value="Genomic_DNA"/>
</dbReference>
<gene>
    <name evidence="1" type="ORF">GGP41_008215</name>
</gene>
<evidence type="ECO:0000313" key="1">
    <source>
        <dbReference type="EMBL" id="KAF5852818.1"/>
    </source>
</evidence>
<dbReference type="Proteomes" id="UP000624244">
    <property type="component" value="Unassembled WGS sequence"/>
</dbReference>
<sequence length="236" mass="27228">MNAVESFRSRWNGSGLREALLLREGSRANSISRRASRMQKTLDYQLPSRSHLLFIYFEMRVLVESSVKKPSCDVHQDTNISLHALYETTKNTQSTSKRHPKKYRAVERSDGVIVERPRYRPAVSQQKSMSQSHPQRTFLYDHTFSSKETKDVKSSRMMYDLLGVGCSGSNAMHGGHCDTAKIGRRGFYGAEHYQWTFVGIEMYTSERLSFVESNPIDRFLYESGPWSSCSRREEET</sequence>
<protein>
    <submittedName>
        <fullName evidence="1">Uncharacterized protein</fullName>
    </submittedName>
</protein>